<dbReference type="Gene3D" id="1.10.3720.10">
    <property type="entry name" value="MetI-like"/>
    <property type="match status" value="1"/>
</dbReference>
<dbReference type="GO" id="GO:0055085">
    <property type="term" value="P:transmembrane transport"/>
    <property type="evidence" value="ECO:0007669"/>
    <property type="project" value="InterPro"/>
</dbReference>
<dbReference type="InterPro" id="IPR000515">
    <property type="entry name" value="MetI-like"/>
</dbReference>
<proteinExistence type="inferred from homology"/>
<keyword evidence="5 7" id="KW-1133">Transmembrane helix</keyword>
<keyword evidence="4 7" id="KW-0812">Transmembrane</keyword>
<keyword evidence="2 7" id="KW-0813">Transport</keyword>
<dbReference type="PANTHER" id="PTHR30151">
    <property type="entry name" value="ALKANE SULFONATE ABC TRANSPORTER-RELATED, MEMBRANE SUBUNIT"/>
    <property type="match status" value="1"/>
</dbReference>
<feature type="transmembrane region" description="Helical" evidence="7">
    <location>
        <begin position="218"/>
        <end position="244"/>
    </location>
</feature>
<gene>
    <name evidence="9" type="ORF">DCF17_00865</name>
</gene>
<dbReference type="EMBL" id="QBMN01000003">
    <property type="protein sequence ID" value="PZO45634.1"/>
    <property type="molecule type" value="Genomic_DNA"/>
</dbReference>
<keyword evidence="6 7" id="KW-0472">Membrane</keyword>
<reference evidence="10" key="1">
    <citation type="submission" date="2018-04" db="EMBL/GenBank/DDBJ databases">
        <authorList>
            <person name="Cornet L."/>
        </authorList>
    </citation>
    <scope>NUCLEOTIDE SEQUENCE [LARGE SCALE GENOMIC DNA]</scope>
</reference>
<evidence type="ECO:0000256" key="1">
    <source>
        <dbReference type="ARBA" id="ARBA00004651"/>
    </source>
</evidence>
<feature type="transmembrane region" description="Helical" evidence="7">
    <location>
        <begin position="127"/>
        <end position="149"/>
    </location>
</feature>
<dbReference type="AlphaFoldDB" id="A0A2W4WKJ5"/>
<evidence type="ECO:0000313" key="10">
    <source>
        <dbReference type="Proteomes" id="UP000249081"/>
    </source>
</evidence>
<organism evidence="9 10">
    <name type="scientific">Shackletoniella antarctica</name>
    <dbReference type="NCBI Taxonomy" id="268115"/>
    <lineage>
        <taxon>Bacteria</taxon>
        <taxon>Bacillati</taxon>
        <taxon>Cyanobacteriota</taxon>
        <taxon>Cyanophyceae</taxon>
        <taxon>Oculatellales</taxon>
        <taxon>Oculatellaceae</taxon>
        <taxon>Shackletoniella</taxon>
    </lineage>
</organism>
<evidence type="ECO:0000256" key="3">
    <source>
        <dbReference type="ARBA" id="ARBA00022475"/>
    </source>
</evidence>
<feature type="domain" description="ABC transmembrane type-1" evidence="8">
    <location>
        <begin position="61"/>
        <end position="239"/>
    </location>
</feature>
<evidence type="ECO:0000256" key="7">
    <source>
        <dbReference type="RuleBase" id="RU363032"/>
    </source>
</evidence>
<evidence type="ECO:0000256" key="5">
    <source>
        <dbReference type="ARBA" id="ARBA00022989"/>
    </source>
</evidence>
<evidence type="ECO:0000256" key="4">
    <source>
        <dbReference type="ARBA" id="ARBA00022692"/>
    </source>
</evidence>
<name>A0A2W4WKJ5_9CYAN</name>
<evidence type="ECO:0000256" key="6">
    <source>
        <dbReference type="ARBA" id="ARBA00023136"/>
    </source>
</evidence>
<sequence>MNKFLKTKLAAYLLPTVALLLLLLVWEVTTRLFQIPMFILPAPSDVWAAAQTYGTTVWKNGLHTLSTTLMGFLLGLGLGVFLGFLIGYSRLAYVVLYPLLVGFNTIPKVALVPLLAIWFGIGALPAVITAFTLAFFPIVVNVAAGLATVEPEMQDVLRSLGASPWEVFQKVGFPHSLPYLFASLKVAISQAFIGSVISETVASNRGIGYVIVSASSSFNVPLAFLAILTLAAMGIVLYACFALIEQRTIHWAR</sequence>
<feature type="transmembrane region" description="Helical" evidence="7">
    <location>
        <begin position="95"/>
        <end position="121"/>
    </location>
</feature>
<evidence type="ECO:0000256" key="2">
    <source>
        <dbReference type="ARBA" id="ARBA00022448"/>
    </source>
</evidence>
<dbReference type="PROSITE" id="PS50928">
    <property type="entry name" value="ABC_TM1"/>
    <property type="match status" value="1"/>
</dbReference>
<dbReference type="CDD" id="cd06261">
    <property type="entry name" value="TM_PBP2"/>
    <property type="match status" value="1"/>
</dbReference>
<accession>A0A2W4WKJ5</accession>
<comment type="similarity">
    <text evidence="7">Belongs to the binding-protein-dependent transport system permease family.</text>
</comment>
<dbReference type="PANTHER" id="PTHR30151:SF20">
    <property type="entry name" value="ABC TRANSPORTER PERMEASE PROTEIN HI_0355-RELATED"/>
    <property type="match status" value="1"/>
</dbReference>
<feature type="transmembrane region" description="Helical" evidence="7">
    <location>
        <begin position="69"/>
        <end position="88"/>
    </location>
</feature>
<feature type="transmembrane region" description="Helical" evidence="7">
    <location>
        <begin position="179"/>
        <end position="198"/>
    </location>
</feature>
<dbReference type="GO" id="GO:0005886">
    <property type="term" value="C:plasma membrane"/>
    <property type="evidence" value="ECO:0007669"/>
    <property type="project" value="UniProtKB-SubCell"/>
</dbReference>
<protein>
    <submittedName>
        <fullName evidence="9">ABC transporter permease</fullName>
    </submittedName>
</protein>
<dbReference type="Pfam" id="PF00528">
    <property type="entry name" value="BPD_transp_1"/>
    <property type="match status" value="1"/>
</dbReference>
<evidence type="ECO:0000313" key="9">
    <source>
        <dbReference type="EMBL" id="PZO45634.1"/>
    </source>
</evidence>
<reference evidence="9 10" key="2">
    <citation type="submission" date="2018-06" db="EMBL/GenBank/DDBJ databases">
        <title>Metagenomic assembly of (sub)arctic Cyanobacteria and their associated microbiome from non-axenic cultures.</title>
        <authorList>
            <person name="Baurain D."/>
        </authorList>
    </citation>
    <scope>NUCLEOTIDE SEQUENCE [LARGE SCALE GENOMIC DNA]</scope>
    <source>
        <strain evidence="9">ULC041bin1</strain>
    </source>
</reference>
<evidence type="ECO:0000259" key="8">
    <source>
        <dbReference type="PROSITE" id="PS50928"/>
    </source>
</evidence>
<comment type="subcellular location">
    <subcellularLocation>
        <location evidence="1 7">Cell membrane</location>
        <topology evidence="1 7">Multi-pass membrane protein</topology>
    </subcellularLocation>
</comment>
<dbReference type="Proteomes" id="UP000249081">
    <property type="component" value="Unassembled WGS sequence"/>
</dbReference>
<dbReference type="SUPFAM" id="SSF161098">
    <property type="entry name" value="MetI-like"/>
    <property type="match status" value="1"/>
</dbReference>
<keyword evidence="3" id="KW-1003">Cell membrane</keyword>
<dbReference type="InterPro" id="IPR035906">
    <property type="entry name" value="MetI-like_sf"/>
</dbReference>
<comment type="caution">
    <text evidence="9">The sequence shown here is derived from an EMBL/GenBank/DDBJ whole genome shotgun (WGS) entry which is preliminary data.</text>
</comment>